<dbReference type="AlphaFoldDB" id="A0A8K0SG32"/>
<organism evidence="2 3">
    <name type="scientific">Stachybotrys elegans</name>
    <dbReference type="NCBI Taxonomy" id="80388"/>
    <lineage>
        <taxon>Eukaryota</taxon>
        <taxon>Fungi</taxon>
        <taxon>Dikarya</taxon>
        <taxon>Ascomycota</taxon>
        <taxon>Pezizomycotina</taxon>
        <taxon>Sordariomycetes</taxon>
        <taxon>Hypocreomycetidae</taxon>
        <taxon>Hypocreales</taxon>
        <taxon>Stachybotryaceae</taxon>
        <taxon>Stachybotrys</taxon>
    </lineage>
</organism>
<evidence type="ECO:0000313" key="2">
    <source>
        <dbReference type="EMBL" id="KAH7304945.1"/>
    </source>
</evidence>
<sequence>MVRLVPSGFWCLLPPKRCPATPYTMGTNGLRILEARRMDRECQDKTSVRVMKKWAIRAEQWRGGRAGQGAYTTVQCILKYPAAWHRRGRRRGMNYGFAHSWTDFRKRERPHLASGSSCARHGQQQHGTWDTSLTAHHSARRDMWALARARPRAQSRLACSTMEEEPLVFLVRWP</sequence>
<accession>A0A8K0SG32</accession>
<evidence type="ECO:0000313" key="3">
    <source>
        <dbReference type="Proteomes" id="UP000813444"/>
    </source>
</evidence>
<dbReference type="Proteomes" id="UP000813444">
    <property type="component" value="Unassembled WGS sequence"/>
</dbReference>
<feature type="region of interest" description="Disordered" evidence="1">
    <location>
        <begin position="112"/>
        <end position="133"/>
    </location>
</feature>
<feature type="compositionally biased region" description="Polar residues" evidence="1">
    <location>
        <begin position="114"/>
        <end position="133"/>
    </location>
</feature>
<protein>
    <submittedName>
        <fullName evidence="2">Uncharacterized protein</fullName>
    </submittedName>
</protein>
<name>A0A8K0SG32_9HYPO</name>
<evidence type="ECO:0000256" key="1">
    <source>
        <dbReference type="SAM" id="MobiDB-lite"/>
    </source>
</evidence>
<comment type="caution">
    <text evidence="2">The sequence shown here is derived from an EMBL/GenBank/DDBJ whole genome shotgun (WGS) entry which is preliminary data.</text>
</comment>
<proteinExistence type="predicted"/>
<reference evidence="2" key="1">
    <citation type="journal article" date="2021" name="Nat. Commun.">
        <title>Genetic determinants of endophytism in the Arabidopsis root mycobiome.</title>
        <authorList>
            <person name="Mesny F."/>
            <person name="Miyauchi S."/>
            <person name="Thiergart T."/>
            <person name="Pickel B."/>
            <person name="Atanasova L."/>
            <person name="Karlsson M."/>
            <person name="Huettel B."/>
            <person name="Barry K.W."/>
            <person name="Haridas S."/>
            <person name="Chen C."/>
            <person name="Bauer D."/>
            <person name="Andreopoulos W."/>
            <person name="Pangilinan J."/>
            <person name="LaButti K."/>
            <person name="Riley R."/>
            <person name="Lipzen A."/>
            <person name="Clum A."/>
            <person name="Drula E."/>
            <person name="Henrissat B."/>
            <person name="Kohler A."/>
            <person name="Grigoriev I.V."/>
            <person name="Martin F.M."/>
            <person name="Hacquard S."/>
        </authorList>
    </citation>
    <scope>NUCLEOTIDE SEQUENCE</scope>
    <source>
        <strain evidence="2">MPI-CAGE-CH-0235</strain>
    </source>
</reference>
<gene>
    <name evidence="2" type="ORF">B0I35DRAFT_145926</name>
</gene>
<dbReference type="EMBL" id="JAGPNK010000020">
    <property type="protein sequence ID" value="KAH7304945.1"/>
    <property type="molecule type" value="Genomic_DNA"/>
</dbReference>
<keyword evidence="3" id="KW-1185">Reference proteome</keyword>